<dbReference type="InterPro" id="IPR011527">
    <property type="entry name" value="ABC1_TM_dom"/>
</dbReference>
<dbReference type="OrthoDB" id="9760776at2"/>
<keyword evidence="3" id="KW-0547">Nucleotide-binding</keyword>
<feature type="transmembrane region" description="Helical" evidence="7">
    <location>
        <begin position="41"/>
        <end position="60"/>
    </location>
</feature>
<evidence type="ECO:0000256" key="5">
    <source>
        <dbReference type="ARBA" id="ARBA00022989"/>
    </source>
</evidence>
<sequence length="517" mass="57823">MKKYTKQILAMLALNAIYSGSGILILSFINKYLLGEGERGGRIIALFFGLLAIFLLLSVLSRIMLCKMENDFVFDLRTKIIKQIIDTKFERIEAASKANLLASLSSDISRLTEGFMRISELIQGAMIVLFCGIYVLYIAPMMFAFLFVWIGALMIFNRFLMKKVMQNYDLYRQNEDVLYKNYAAAIEGHKELSLSLAKAKSLYENDFLPNAQNLRQSSLRAEVYGAFASNFMNVMMLGAVGFVLYFGLSGGKADLANAVTIALTVLFLRAPLMMLIFSLPSVLRAKIAYAKINELGLDPFVQGFELAQMQPWRSLELKDVGFSYPDGKFGIKGVNLQLNAGETVFLVGENGSGKSTLFMILAGLYTPQAGEILADGAALKPSDLRAYSNNISAVFSDFYLFDYATGDADIAREWLALTHLQDKVGLNEAKFSTTSLSSGQRKRLALVSVLMDGRKFLMLDEFAADLDPQFRAEFYERILPELKSRGYTIFAISHDDKYFGAADKIYKMQRGEISRIK</sequence>
<keyword evidence="5 7" id="KW-1133">Transmembrane helix</keyword>
<feature type="transmembrane region" description="Helical" evidence="7">
    <location>
        <begin position="12"/>
        <end position="29"/>
    </location>
</feature>
<keyword evidence="2 7" id="KW-0812">Transmembrane</keyword>
<evidence type="ECO:0000256" key="6">
    <source>
        <dbReference type="ARBA" id="ARBA00023136"/>
    </source>
</evidence>
<dbReference type="InterPro" id="IPR036640">
    <property type="entry name" value="ABC1_TM_sf"/>
</dbReference>
<dbReference type="InterPro" id="IPR027417">
    <property type="entry name" value="P-loop_NTPase"/>
</dbReference>
<proteinExistence type="predicted"/>
<dbReference type="GO" id="GO:0005886">
    <property type="term" value="C:plasma membrane"/>
    <property type="evidence" value="ECO:0007669"/>
    <property type="project" value="UniProtKB-SubCell"/>
</dbReference>
<reference evidence="10 11" key="1">
    <citation type="submission" date="2009-07" db="EMBL/GenBank/DDBJ databases">
        <authorList>
            <person name="Madupu R."/>
            <person name="Sebastian Y."/>
            <person name="Durkin A.S."/>
            <person name="Torralba M."/>
            <person name="Methe B."/>
            <person name="Sutton G.G."/>
            <person name="Strausberg R.L."/>
            <person name="Nelson K.E."/>
        </authorList>
    </citation>
    <scope>NUCLEOTIDE SEQUENCE [LARGE SCALE GENOMIC DNA]</scope>
    <source>
        <strain evidence="10 11">RM3268</strain>
    </source>
</reference>
<evidence type="ECO:0000256" key="7">
    <source>
        <dbReference type="SAM" id="Phobius"/>
    </source>
</evidence>
<feature type="domain" description="ABC transporter" evidence="8">
    <location>
        <begin position="315"/>
        <end position="516"/>
    </location>
</feature>
<feature type="transmembrane region" description="Helical" evidence="7">
    <location>
        <begin position="118"/>
        <end position="137"/>
    </location>
</feature>
<dbReference type="InterPro" id="IPR005898">
    <property type="entry name" value="Cyc_pep_transpt_SyrD/YojI"/>
</dbReference>
<organism evidence="10 11">
    <name type="scientific">Campylobacter gracilis RM3268</name>
    <dbReference type="NCBI Taxonomy" id="553220"/>
    <lineage>
        <taxon>Bacteria</taxon>
        <taxon>Pseudomonadati</taxon>
        <taxon>Campylobacterota</taxon>
        <taxon>Epsilonproteobacteria</taxon>
        <taxon>Campylobacterales</taxon>
        <taxon>Campylobacteraceae</taxon>
        <taxon>Campylobacter</taxon>
    </lineage>
</organism>
<dbReference type="InterPro" id="IPR003439">
    <property type="entry name" value="ABC_transporter-like_ATP-bd"/>
</dbReference>
<dbReference type="GO" id="GO:0034040">
    <property type="term" value="F:ATPase-coupled lipid transmembrane transporter activity"/>
    <property type="evidence" value="ECO:0007669"/>
    <property type="project" value="TreeGrafter"/>
</dbReference>
<dbReference type="SMART" id="SM00382">
    <property type="entry name" value="AAA"/>
    <property type="match status" value="1"/>
</dbReference>
<dbReference type="AlphaFoldDB" id="C8PJF9"/>
<dbReference type="GO" id="GO:0140359">
    <property type="term" value="F:ABC-type transporter activity"/>
    <property type="evidence" value="ECO:0007669"/>
    <property type="project" value="InterPro"/>
</dbReference>
<dbReference type="PROSITE" id="PS50893">
    <property type="entry name" value="ABC_TRANSPORTER_2"/>
    <property type="match status" value="1"/>
</dbReference>
<comment type="subcellular location">
    <subcellularLocation>
        <location evidence="1">Cell membrane</location>
        <topology evidence="1">Multi-pass membrane protein</topology>
    </subcellularLocation>
</comment>
<evidence type="ECO:0000313" key="10">
    <source>
        <dbReference type="EMBL" id="EEV17064.1"/>
    </source>
</evidence>
<evidence type="ECO:0000259" key="8">
    <source>
        <dbReference type="PROSITE" id="PS50893"/>
    </source>
</evidence>
<feature type="transmembrane region" description="Helical" evidence="7">
    <location>
        <begin position="223"/>
        <end position="246"/>
    </location>
</feature>
<dbReference type="SUPFAM" id="SSF90123">
    <property type="entry name" value="ABC transporter transmembrane region"/>
    <property type="match status" value="1"/>
</dbReference>
<evidence type="ECO:0000256" key="2">
    <source>
        <dbReference type="ARBA" id="ARBA00022692"/>
    </source>
</evidence>
<dbReference type="PANTHER" id="PTHR24221">
    <property type="entry name" value="ATP-BINDING CASSETTE SUB-FAMILY B"/>
    <property type="match status" value="1"/>
</dbReference>
<evidence type="ECO:0000259" key="9">
    <source>
        <dbReference type="PROSITE" id="PS50929"/>
    </source>
</evidence>
<dbReference type="Gene3D" id="3.40.50.300">
    <property type="entry name" value="P-loop containing nucleotide triphosphate hydrolases"/>
    <property type="match status" value="1"/>
</dbReference>
<dbReference type="Proteomes" id="UP000005709">
    <property type="component" value="Unassembled WGS sequence"/>
</dbReference>
<dbReference type="Pfam" id="PF00664">
    <property type="entry name" value="ABC_membrane"/>
    <property type="match status" value="1"/>
</dbReference>
<evidence type="ECO:0000256" key="4">
    <source>
        <dbReference type="ARBA" id="ARBA00022840"/>
    </source>
</evidence>
<protein>
    <submittedName>
        <fullName evidence="10">Cyclic peptide transporter</fullName>
    </submittedName>
</protein>
<dbReference type="InterPro" id="IPR039421">
    <property type="entry name" value="Type_1_exporter"/>
</dbReference>
<dbReference type="InterPro" id="IPR003593">
    <property type="entry name" value="AAA+_ATPase"/>
</dbReference>
<dbReference type="GO" id="GO:1904680">
    <property type="term" value="F:peptide transmembrane transporter activity"/>
    <property type="evidence" value="ECO:0007669"/>
    <property type="project" value="InterPro"/>
</dbReference>
<evidence type="ECO:0000256" key="1">
    <source>
        <dbReference type="ARBA" id="ARBA00004651"/>
    </source>
</evidence>
<dbReference type="Gene3D" id="1.20.1560.10">
    <property type="entry name" value="ABC transporter type 1, transmembrane domain"/>
    <property type="match status" value="1"/>
</dbReference>
<dbReference type="PROSITE" id="PS50929">
    <property type="entry name" value="ABC_TM1F"/>
    <property type="match status" value="1"/>
</dbReference>
<dbReference type="STRING" id="824.CGRAC_0834"/>
<dbReference type="GO" id="GO:0005524">
    <property type="term" value="F:ATP binding"/>
    <property type="evidence" value="ECO:0007669"/>
    <property type="project" value="UniProtKB-KW"/>
</dbReference>
<dbReference type="SUPFAM" id="SSF52540">
    <property type="entry name" value="P-loop containing nucleoside triphosphate hydrolases"/>
    <property type="match status" value="1"/>
</dbReference>
<dbReference type="GO" id="GO:0015833">
    <property type="term" value="P:peptide transport"/>
    <property type="evidence" value="ECO:0007669"/>
    <property type="project" value="InterPro"/>
</dbReference>
<dbReference type="Pfam" id="PF00005">
    <property type="entry name" value="ABC_tran"/>
    <property type="match status" value="1"/>
</dbReference>
<dbReference type="eggNOG" id="COG4615">
    <property type="taxonomic scope" value="Bacteria"/>
</dbReference>
<dbReference type="NCBIfam" id="TIGR01194">
    <property type="entry name" value="cyc_pep_trnsptr"/>
    <property type="match status" value="1"/>
</dbReference>
<dbReference type="EMBL" id="ACYG01000027">
    <property type="protein sequence ID" value="EEV17064.1"/>
    <property type="molecule type" value="Genomic_DNA"/>
</dbReference>
<evidence type="ECO:0000256" key="3">
    <source>
        <dbReference type="ARBA" id="ARBA00022741"/>
    </source>
</evidence>
<name>C8PJF9_9BACT</name>
<keyword evidence="6 7" id="KW-0472">Membrane</keyword>
<dbReference type="PANTHER" id="PTHR24221:SF654">
    <property type="entry name" value="ATP-BINDING CASSETTE SUB-FAMILY B MEMBER 6"/>
    <property type="match status" value="1"/>
</dbReference>
<evidence type="ECO:0000313" key="11">
    <source>
        <dbReference type="Proteomes" id="UP000005709"/>
    </source>
</evidence>
<dbReference type="CDD" id="cd03228">
    <property type="entry name" value="ABCC_MRP_Like"/>
    <property type="match status" value="1"/>
</dbReference>
<keyword evidence="11" id="KW-1185">Reference proteome</keyword>
<accession>C8PJF9</accession>
<dbReference type="RefSeq" id="WP_005872021.1">
    <property type="nucleotide sequence ID" value="NZ_ACYG01000027.1"/>
</dbReference>
<dbReference type="GO" id="GO:0016887">
    <property type="term" value="F:ATP hydrolysis activity"/>
    <property type="evidence" value="ECO:0007669"/>
    <property type="project" value="InterPro"/>
</dbReference>
<dbReference type="InterPro" id="IPR017871">
    <property type="entry name" value="ABC_transporter-like_CS"/>
</dbReference>
<keyword evidence="4" id="KW-0067">ATP-binding</keyword>
<dbReference type="PROSITE" id="PS00211">
    <property type="entry name" value="ABC_TRANSPORTER_1"/>
    <property type="match status" value="1"/>
</dbReference>
<comment type="caution">
    <text evidence="10">The sequence shown here is derived from an EMBL/GenBank/DDBJ whole genome shotgun (WGS) entry which is preliminary data.</text>
</comment>
<feature type="transmembrane region" description="Helical" evidence="7">
    <location>
        <begin position="258"/>
        <end position="283"/>
    </location>
</feature>
<gene>
    <name evidence="10" type="ORF">CAMGR0001_1358</name>
</gene>
<feature type="transmembrane region" description="Helical" evidence="7">
    <location>
        <begin position="143"/>
        <end position="160"/>
    </location>
</feature>
<feature type="domain" description="ABC transmembrane type-1" evidence="9">
    <location>
        <begin position="8"/>
        <end position="284"/>
    </location>
</feature>